<gene>
    <name evidence="3" type="ORF">METZ01_LOCUS42016</name>
</gene>
<organism evidence="3">
    <name type="scientific">marine metagenome</name>
    <dbReference type="NCBI Taxonomy" id="408172"/>
    <lineage>
        <taxon>unclassified sequences</taxon>
        <taxon>metagenomes</taxon>
        <taxon>ecological metagenomes</taxon>
    </lineage>
</organism>
<feature type="domain" description="Thiamine-binding protein" evidence="2">
    <location>
        <begin position="27"/>
        <end position="115"/>
    </location>
</feature>
<dbReference type="NCBIfam" id="TIGR00106">
    <property type="entry name" value="MTH1187 family thiamine-binding protein"/>
    <property type="match status" value="1"/>
</dbReference>
<dbReference type="InterPro" id="IPR002767">
    <property type="entry name" value="Thiamine_BP"/>
</dbReference>
<dbReference type="InterPro" id="IPR029756">
    <property type="entry name" value="MTH1187/YkoF-like"/>
</dbReference>
<dbReference type="InterPro" id="IPR051614">
    <property type="entry name" value="UPF0045_domain"/>
</dbReference>
<evidence type="ECO:0000313" key="3">
    <source>
        <dbReference type="EMBL" id="SUZ89162.1"/>
    </source>
</evidence>
<dbReference type="PANTHER" id="PTHR33777">
    <property type="entry name" value="UPF0045 PROTEIN ECM15"/>
    <property type="match status" value="1"/>
</dbReference>
<evidence type="ECO:0000259" key="2">
    <source>
        <dbReference type="Pfam" id="PF01910"/>
    </source>
</evidence>
<accession>A0A381RBQ0</accession>
<evidence type="ECO:0000256" key="1">
    <source>
        <dbReference type="ARBA" id="ARBA00010272"/>
    </source>
</evidence>
<dbReference type="GO" id="GO:0005829">
    <property type="term" value="C:cytosol"/>
    <property type="evidence" value="ECO:0007669"/>
    <property type="project" value="TreeGrafter"/>
</dbReference>
<dbReference type="PANTHER" id="PTHR33777:SF1">
    <property type="entry name" value="UPF0045 PROTEIN ECM15"/>
    <property type="match status" value="1"/>
</dbReference>
<dbReference type="AlphaFoldDB" id="A0A381RBQ0"/>
<comment type="similarity">
    <text evidence="1">Belongs to the UPF0045 family.</text>
</comment>
<protein>
    <recommendedName>
        <fullName evidence="2">Thiamine-binding protein domain-containing protein</fullName>
    </recommendedName>
</protein>
<reference evidence="3" key="1">
    <citation type="submission" date="2018-05" db="EMBL/GenBank/DDBJ databases">
        <authorList>
            <person name="Lanie J.A."/>
            <person name="Ng W.-L."/>
            <person name="Kazmierczak K.M."/>
            <person name="Andrzejewski T.M."/>
            <person name="Davidsen T.M."/>
            <person name="Wayne K.J."/>
            <person name="Tettelin H."/>
            <person name="Glass J.I."/>
            <person name="Rusch D."/>
            <person name="Podicherti R."/>
            <person name="Tsui H.-C.T."/>
            <person name="Winkler M.E."/>
        </authorList>
    </citation>
    <scope>NUCLEOTIDE SEQUENCE</scope>
</reference>
<name>A0A381RBQ0_9ZZZZ</name>
<dbReference type="SUPFAM" id="SSF89957">
    <property type="entry name" value="MTH1187/YkoF-like"/>
    <property type="match status" value="1"/>
</dbReference>
<dbReference type="Gene3D" id="3.30.70.930">
    <property type="match status" value="1"/>
</dbReference>
<dbReference type="EMBL" id="UINC01001806">
    <property type="protein sequence ID" value="SUZ89162.1"/>
    <property type="molecule type" value="Genomic_DNA"/>
</dbReference>
<sequence length="124" mass="14185">METLYYKVFSILITRFYCEVIQMILLEFSMSPMDKGESVSDQVSRSLKIIDESGVPYKLNPMGTVLEGEFDEVMGVVKQCYETMRSDSKRITCGIKIDYREGKSGRLESKMASIENKLGKEVKK</sequence>
<proteinExistence type="inferred from homology"/>
<dbReference type="Pfam" id="PF01910">
    <property type="entry name" value="Thiamine_BP"/>
    <property type="match status" value="1"/>
</dbReference>